<feature type="transmembrane region" description="Helical" evidence="1">
    <location>
        <begin position="30"/>
        <end position="53"/>
    </location>
</feature>
<keyword evidence="1" id="KW-0472">Membrane</keyword>
<evidence type="ECO:0000313" key="2">
    <source>
        <dbReference type="EMBL" id="TKI68942.1"/>
    </source>
</evidence>
<dbReference type="OrthoDB" id="5338794at2"/>
<proteinExistence type="predicted"/>
<reference evidence="2 3" key="1">
    <citation type="submission" date="2019-04" db="EMBL/GenBank/DDBJ databases">
        <title>Sulfurimonas crateris sp. nov. a facultative anaerobic sulfur-oxidizing chemolithautotrophic bacterium isolated from a terrestrial mud vulcano.</title>
        <authorList>
            <person name="Ratnikova N.M."/>
            <person name="Slobodkin A.I."/>
            <person name="Merkel A.Y."/>
            <person name="Novikov A."/>
            <person name="Bonch-Osmolovskaya E.A."/>
            <person name="Slobodkina G.B."/>
        </authorList>
    </citation>
    <scope>NUCLEOTIDE SEQUENCE [LARGE SCALE GENOMIC DNA]</scope>
    <source>
        <strain evidence="2 3">SN118</strain>
    </source>
</reference>
<protein>
    <submittedName>
        <fullName evidence="2">DUF445 domain-containing protein</fullName>
    </submittedName>
</protein>
<dbReference type="Proteomes" id="UP000309561">
    <property type="component" value="Unassembled WGS sequence"/>
</dbReference>
<organism evidence="2 3">
    <name type="scientific">Sulfurimonas crateris</name>
    <dbReference type="NCBI Taxonomy" id="2574727"/>
    <lineage>
        <taxon>Bacteria</taxon>
        <taxon>Pseudomonadati</taxon>
        <taxon>Campylobacterota</taxon>
        <taxon>Epsilonproteobacteria</taxon>
        <taxon>Campylobacterales</taxon>
        <taxon>Sulfurimonadaceae</taxon>
        <taxon>Sulfurimonas</taxon>
    </lineage>
</organism>
<keyword evidence="1" id="KW-0812">Transmembrane</keyword>
<accession>A0A4U2Z657</accession>
<dbReference type="PANTHER" id="PTHR38568:SF1">
    <property type="entry name" value="DUF445 DOMAIN-CONTAINING PROTEIN"/>
    <property type="match status" value="1"/>
</dbReference>
<sequence length="236" mass="26451">MKLNKGFMTNLIAAALVGVSFFIDETVADLFLYTGLFALSGALTNQLAIHMLFEKVPLLYGSGVIPARFEAFKESIKNLMMSQFFTKEQLEYFFKNEEKKIELTPIIEATDFSPAFDALSKTVMESSFGGMLGMFGGESVLENLREPFSQKMKSAVIKIVQSETFNYTLQKHLQNSTLSDDMMKSIEDIIEIRLNELTPVMVKDIVQKLIKEHLSWLVVWGGVFGGAIGLISSFLL</sequence>
<keyword evidence="1" id="KW-1133">Transmembrane helix</keyword>
<feature type="transmembrane region" description="Helical" evidence="1">
    <location>
        <begin position="214"/>
        <end position="235"/>
    </location>
</feature>
<dbReference type="EMBL" id="SZPX01000006">
    <property type="protein sequence ID" value="TKI68942.1"/>
    <property type="molecule type" value="Genomic_DNA"/>
</dbReference>
<dbReference type="PANTHER" id="PTHR38568">
    <property type="entry name" value="DUF445 DOMAIN-CONTAINING PROTEIN-RELATED"/>
    <property type="match status" value="1"/>
</dbReference>
<dbReference type="RefSeq" id="WP_137014179.1">
    <property type="nucleotide sequence ID" value="NZ_SZPX01000006.1"/>
</dbReference>
<dbReference type="AlphaFoldDB" id="A0A4U2Z657"/>
<comment type="caution">
    <text evidence="2">The sequence shown here is derived from an EMBL/GenBank/DDBJ whole genome shotgun (WGS) entry which is preliminary data.</text>
</comment>
<name>A0A4U2Z657_9BACT</name>
<evidence type="ECO:0000256" key="1">
    <source>
        <dbReference type="SAM" id="Phobius"/>
    </source>
</evidence>
<feature type="transmembrane region" description="Helical" evidence="1">
    <location>
        <begin position="7"/>
        <end position="24"/>
    </location>
</feature>
<keyword evidence="3" id="KW-1185">Reference proteome</keyword>
<evidence type="ECO:0000313" key="3">
    <source>
        <dbReference type="Proteomes" id="UP000309561"/>
    </source>
</evidence>
<gene>
    <name evidence="2" type="ORF">FCU45_08240</name>
</gene>